<reference evidence="6 7" key="1">
    <citation type="journal article" date="2012" name="J. Bacteriol.">
        <title>De Novo Genome Project of Cupriavidus basilensis OR16.</title>
        <authorList>
            <person name="Cserhati M."/>
            <person name="Kriszt B."/>
            <person name="Szoboszlay S."/>
            <person name="Toth A."/>
            <person name="Szabo I."/>
            <person name="Tancsics A."/>
            <person name="Nagy I."/>
            <person name="Horvath B."/>
            <person name="Nagy I."/>
            <person name="Kukolya J."/>
        </authorList>
    </citation>
    <scope>NUCLEOTIDE SEQUENCE [LARGE SCALE GENOMIC DNA]</scope>
    <source>
        <strain evidence="6 7">OR16</strain>
    </source>
</reference>
<keyword evidence="3" id="KW-0663">Pyridoxal phosphate</keyword>
<evidence type="ECO:0000259" key="5">
    <source>
        <dbReference type="Pfam" id="PF00291"/>
    </source>
</evidence>
<evidence type="ECO:0000256" key="4">
    <source>
        <dbReference type="ARBA" id="ARBA00023239"/>
    </source>
</evidence>
<keyword evidence="4" id="KW-0456">Lyase</keyword>
<comment type="caution">
    <text evidence="6">The sequence shown here is derived from an EMBL/GenBank/DDBJ whole genome shotgun (WGS) entry which is preliminary data.</text>
</comment>
<dbReference type="EMBL" id="AHJE01000016">
    <property type="protein sequence ID" value="EHP43693.1"/>
    <property type="molecule type" value="Genomic_DNA"/>
</dbReference>
<dbReference type="PANTHER" id="PTHR48078">
    <property type="entry name" value="THREONINE DEHYDRATASE, MITOCHONDRIAL-RELATED"/>
    <property type="match status" value="1"/>
</dbReference>
<gene>
    <name evidence="6" type="ORF">OR16_06269</name>
</gene>
<name>H1S180_9BURK</name>
<organism evidence="6 7">
    <name type="scientific">Cupriavidus basilensis OR16</name>
    <dbReference type="NCBI Taxonomy" id="1127483"/>
    <lineage>
        <taxon>Bacteria</taxon>
        <taxon>Pseudomonadati</taxon>
        <taxon>Pseudomonadota</taxon>
        <taxon>Betaproteobacteria</taxon>
        <taxon>Burkholderiales</taxon>
        <taxon>Burkholderiaceae</taxon>
        <taxon>Cupriavidus</taxon>
    </lineage>
</organism>
<dbReference type="FunFam" id="3.40.50.1100:FF:000005">
    <property type="entry name" value="Threonine dehydratase catabolic"/>
    <property type="match status" value="1"/>
</dbReference>
<dbReference type="GO" id="GO:0006565">
    <property type="term" value="P:L-serine catabolic process"/>
    <property type="evidence" value="ECO:0007669"/>
    <property type="project" value="TreeGrafter"/>
</dbReference>
<dbReference type="AlphaFoldDB" id="H1S180"/>
<dbReference type="PROSITE" id="PS00165">
    <property type="entry name" value="DEHYDRATASE_SER_THR"/>
    <property type="match status" value="1"/>
</dbReference>
<feature type="domain" description="Tryptophan synthase beta chain-like PALP" evidence="5">
    <location>
        <begin position="21"/>
        <end position="315"/>
    </location>
</feature>
<dbReference type="InterPro" id="IPR050147">
    <property type="entry name" value="Ser/Thr_Dehydratase"/>
</dbReference>
<dbReference type="GO" id="GO:0006567">
    <property type="term" value="P:L-threonine catabolic process"/>
    <property type="evidence" value="ECO:0007669"/>
    <property type="project" value="TreeGrafter"/>
</dbReference>
<proteinExistence type="inferred from homology"/>
<dbReference type="InterPro" id="IPR001926">
    <property type="entry name" value="TrpB-like_PALP"/>
</dbReference>
<dbReference type="InterPro" id="IPR036052">
    <property type="entry name" value="TrpB-like_PALP_sf"/>
</dbReference>
<dbReference type="SUPFAM" id="SSF53686">
    <property type="entry name" value="Tryptophan synthase beta subunit-like PLP-dependent enzymes"/>
    <property type="match status" value="1"/>
</dbReference>
<dbReference type="PANTHER" id="PTHR48078:SF6">
    <property type="entry name" value="L-THREONINE DEHYDRATASE CATABOLIC TDCB"/>
    <property type="match status" value="1"/>
</dbReference>
<comment type="similarity">
    <text evidence="2">Belongs to the serine/threonine dehydratase family.</text>
</comment>
<evidence type="ECO:0000256" key="1">
    <source>
        <dbReference type="ARBA" id="ARBA00001933"/>
    </source>
</evidence>
<dbReference type="GO" id="GO:0004794">
    <property type="term" value="F:threonine deaminase activity"/>
    <property type="evidence" value="ECO:0007669"/>
    <property type="project" value="TreeGrafter"/>
</dbReference>
<dbReference type="InterPro" id="IPR000634">
    <property type="entry name" value="Ser/Thr_deHydtase_PyrdxlP-BS"/>
</dbReference>
<dbReference type="CDD" id="cd01562">
    <property type="entry name" value="Thr-dehyd"/>
    <property type="match status" value="1"/>
</dbReference>
<evidence type="ECO:0000256" key="3">
    <source>
        <dbReference type="ARBA" id="ARBA00022898"/>
    </source>
</evidence>
<evidence type="ECO:0000313" key="7">
    <source>
        <dbReference type="Proteomes" id="UP000005808"/>
    </source>
</evidence>
<evidence type="ECO:0000256" key="2">
    <source>
        <dbReference type="ARBA" id="ARBA00010869"/>
    </source>
</evidence>
<accession>H1S180</accession>
<dbReference type="OrthoDB" id="9811476at2"/>
<dbReference type="GO" id="GO:0009097">
    <property type="term" value="P:isoleucine biosynthetic process"/>
    <property type="evidence" value="ECO:0007669"/>
    <property type="project" value="TreeGrafter"/>
</dbReference>
<dbReference type="Gene3D" id="3.40.50.1100">
    <property type="match status" value="2"/>
</dbReference>
<protein>
    <submittedName>
        <fullName evidence="6">Pyridoxal-phosphate dependent enzyme family protein 1</fullName>
    </submittedName>
</protein>
<sequence>MLGDMRVPDFADVELAALDIAPHVVRTPLLRSPALDAIAGAPVWLKAENLQVTGSFKARGAFHALLSLRADQRAKGVIAYSTGNHGQAIAWAARQLGVAATIVMPIDAPRNKVERALAQGARVVHYDRRHESREAIGMRLLGETGGTLIPPGDHPAVLAAQGTVALEALQDLPEAALDNLGLFAAPCGGGGLMAGCGLVVDALNPGARLIAAEPAGFDDTVRSLRSGHREINAPGATTLCDALQATTPAELPFEINKRFLDGAVAVTDAQVRAAICFALEELRLLVEPGGAVALAALLAGVINLEGRDGVIVLSGGNIDLPLLQTMLQPTAAAAHGT</sequence>
<comment type="cofactor">
    <cofactor evidence="1">
        <name>pyridoxal 5'-phosphate</name>
        <dbReference type="ChEBI" id="CHEBI:597326"/>
    </cofactor>
</comment>
<dbReference type="GO" id="GO:0030170">
    <property type="term" value="F:pyridoxal phosphate binding"/>
    <property type="evidence" value="ECO:0007669"/>
    <property type="project" value="InterPro"/>
</dbReference>
<dbReference type="Proteomes" id="UP000005808">
    <property type="component" value="Unassembled WGS sequence"/>
</dbReference>
<dbReference type="Pfam" id="PF00291">
    <property type="entry name" value="PALP"/>
    <property type="match status" value="1"/>
</dbReference>
<dbReference type="PATRIC" id="fig|1127483.3.peg.1251"/>
<evidence type="ECO:0000313" key="6">
    <source>
        <dbReference type="EMBL" id="EHP43693.1"/>
    </source>
</evidence>
<dbReference type="GO" id="GO:0003941">
    <property type="term" value="F:L-serine ammonia-lyase activity"/>
    <property type="evidence" value="ECO:0007669"/>
    <property type="project" value="TreeGrafter"/>
</dbReference>